<dbReference type="PROSITE" id="PS50883">
    <property type="entry name" value="EAL"/>
    <property type="match status" value="1"/>
</dbReference>
<accession>A0AA42CQC2</accession>
<name>A0AA42CQC2_9HYPH</name>
<feature type="domain" description="GGDEF" evidence="3">
    <location>
        <begin position="151"/>
        <end position="284"/>
    </location>
</feature>
<protein>
    <submittedName>
        <fullName evidence="4">EAL domain-containing protein</fullName>
    </submittedName>
</protein>
<dbReference type="CDD" id="cd01949">
    <property type="entry name" value="GGDEF"/>
    <property type="match status" value="1"/>
</dbReference>
<dbReference type="Proteomes" id="UP001165667">
    <property type="component" value="Unassembled WGS sequence"/>
</dbReference>
<dbReference type="SMART" id="SM00267">
    <property type="entry name" value="GGDEF"/>
    <property type="match status" value="1"/>
</dbReference>
<gene>
    <name evidence="4" type="ORF">M8523_25315</name>
</gene>
<evidence type="ECO:0000313" key="5">
    <source>
        <dbReference type="Proteomes" id="UP001165667"/>
    </source>
</evidence>
<dbReference type="GO" id="GO:0071111">
    <property type="term" value="F:cyclic-guanylate-specific phosphodiesterase activity"/>
    <property type="evidence" value="ECO:0007669"/>
    <property type="project" value="UniProtKB-EC"/>
</dbReference>
<dbReference type="InterPro" id="IPR052155">
    <property type="entry name" value="Biofilm_reg_signaling"/>
</dbReference>
<dbReference type="SUPFAM" id="SSF55073">
    <property type="entry name" value="Nucleotide cyclase"/>
    <property type="match status" value="1"/>
</dbReference>
<dbReference type="FunFam" id="3.30.70.270:FF:000001">
    <property type="entry name" value="Diguanylate cyclase domain protein"/>
    <property type="match status" value="1"/>
</dbReference>
<dbReference type="SMART" id="SM00052">
    <property type="entry name" value="EAL"/>
    <property type="match status" value="1"/>
</dbReference>
<dbReference type="Pfam" id="PF00563">
    <property type="entry name" value="EAL"/>
    <property type="match status" value="1"/>
</dbReference>
<dbReference type="InterPro" id="IPR035919">
    <property type="entry name" value="EAL_sf"/>
</dbReference>
<dbReference type="CDD" id="cd01948">
    <property type="entry name" value="EAL"/>
    <property type="match status" value="1"/>
</dbReference>
<dbReference type="AlphaFoldDB" id="A0AA42CQC2"/>
<comment type="catalytic activity">
    <reaction evidence="1">
        <text>3',3'-c-di-GMP + H2O = 5'-phosphoguanylyl(3'-&gt;5')guanosine + H(+)</text>
        <dbReference type="Rhea" id="RHEA:24902"/>
        <dbReference type="ChEBI" id="CHEBI:15377"/>
        <dbReference type="ChEBI" id="CHEBI:15378"/>
        <dbReference type="ChEBI" id="CHEBI:58754"/>
        <dbReference type="ChEBI" id="CHEBI:58805"/>
        <dbReference type="EC" id="3.1.4.52"/>
    </reaction>
    <physiologicalReaction direction="left-to-right" evidence="1">
        <dbReference type="Rhea" id="RHEA:24903"/>
    </physiologicalReaction>
</comment>
<dbReference type="RefSeq" id="WP_282587690.1">
    <property type="nucleotide sequence ID" value="NZ_JAMOIM010000024.1"/>
</dbReference>
<organism evidence="4 5">
    <name type="scientific">Lichenifustis flavocetrariae</name>
    <dbReference type="NCBI Taxonomy" id="2949735"/>
    <lineage>
        <taxon>Bacteria</taxon>
        <taxon>Pseudomonadati</taxon>
        <taxon>Pseudomonadota</taxon>
        <taxon>Alphaproteobacteria</taxon>
        <taxon>Hyphomicrobiales</taxon>
        <taxon>Lichenihabitantaceae</taxon>
        <taxon>Lichenifustis</taxon>
    </lineage>
</organism>
<dbReference type="Pfam" id="PF00990">
    <property type="entry name" value="GGDEF"/>
    <property type="match status" value="1"/>
</dbReference>
<evidence type="ECO:0000259" key="2">
    <source>
        <dbReference type="PROSITE" id="PS50883"/>
    </source>
</evidence>
<dbReference type="Gene3D" id="3.30.70.270">
    <property type="match status" value="1"/>
</dbReference>
<dbReference type="InterPro" id="IPR043128">
    <property type="entry name" value="Rev_trsase/Diguanyl_cyclase"/>
</dbReference>
<comment type="caution">
    <text evidence="4">The sequence shown here is derived from an EMBL/GenBank/DDBJ whole genome shotgun (WGS) entry which is preliminary data.</text>
</comment>
<dbReference type="EMBL" id="JAMOIM010000024">
    <property type="protein sequence ID" value="MCW6511312.1"/>
    <property type="molecule type" value="Genomic_DNA"/>
</dbReference>
<sequence length="557" mass="61170">MLEAYLGDLKIGLILTDRAGRIGGYTAEAKRLLGLPTGRSLTGEALGHVMRRWIQLDPGERRAAIRAHLRRPLRDRQPVSLDVAVEGRDLVLDWHPLTDAGWTITIRERAALLSEPAQPEGWRDHLTGLANRPHFEIRLKEAYARLARTGERFALLAVDLDRFKHVNDTLGHPIGDALLRKVAERLQTTLRPNDCVARFGGDEFAVLQSGADDGIAVQALAARLVDLLGRSYILEGHLINIGASVGVALAPTDGADSATLVKNADLALYRAKLDGRNMFRFFEAEMGARMEARRQLELDLRRALALRQFELVYQPQLNLQSGQLVGCEALIRWRHPQRGVVSPLEFIPLAEEIGLIAPIGEWVLRTACMEAVSWPGDFSIAVNLSPAQFKSKKLVDTVKSALAASGLAAHRLELEITEGVLLHENRDNLAILHALRDLGLRISMDDFGTGYSSLSYLRSFPFDKIKIDRSFVSGGMTTKDSMAIVRAIASLGSSFGMTTVAEGVETPEQMQDIRAEGCTDVQGYLISRPVAAAEIVKLFAGQRLPSSIHQQSSGARP</sequence>
<dbReference type="InterPro" id="IPR001633">
    <property type="entry name" value="EAL_dom"/>
</dbReference>
<dbReference type="InterPro" id="IPR000160">
    <property type="entry name" value="GGDEF_dom"/>
</dbReference>
<dbReference type="PANTHER" id="PTHR44757">
    <property type="entry name" value="DIGUANYLATE CYCLASE DGCP"/>
    <property type="match status" value="1"/>
</dbReference>
<dbReference type="GO" id="GO:0071732">
    <property type="term" value="P:cellular response to nitric oxide"/>
    <property type="evidence" value="ECO:0007669"/>
    <property type="project" value="UniProtKB-ARBA"/>
</dbReference>
<feature type="domain" description="EAL" evidence="2">
    <location>
        <begin position="293"/>
        <end position="543"/>
    </location>
</feature>
<reference evidence="4" key="1">
    <citation type="submission" date="2022-05" db="EMBL/GenBank/DDBJ databases">
        <authorList>
            <person name="Pankratov T."/>
        </authorList>
    </citation>
    <scope>NUCLEOTIDE SEQUENCE</scope>
    <source>
        <strain evidence="4">BP6-180914</strain>
    </source>
</reference>
<dbReference type="InterPro" id="IPR029787">
    <property type="entry name" value="Nucleotide_cyclase"/>
</dbReference>
<dbReference type="NCBIfam" id="TIGR00254">
    <property type="entry name" value="GGDEF"/>
    <property type="match status" value="1"/>
</dbReference>
<dbReference type="PANTHER" id="PTHR44757:SF2">
    <property type="entry name" value="BIOFILM ARCHITECTURE MAINTENANCE PROTEIN MBAA"/>
    <property type="match status" value="1"/>
</dbReference>
<dbReference type="PROSITE" id="PS50887">
    <property type="entry name" value="GGDEF"/>
    <property type="match status" value="1"/>
</dbReference>
<evidence type="ECO:0000256" key="1">
    <source>
        <dbReference type="ARBA" id="ARBA00051114"/>
    </source>
</evidence>
<proteinExistence type="predicted"/>
<dbReference type="FunFam" id="3.20.20.450:FF:000001">
    <property type="entry name" value="Cyclic di-GMP phosphodiesterase yahA"/>
    <property type="match status" value="1"/>
</dbReference>
<evidence type="ECO:0000259" key="3">
    <source>
        <dbReference type="PROSITE" id="PS50887"/>
    </source>
</evidence>
<dbReference type="Gene3D" id="3.20.20.450">
    <property type="entry name" value="EAL domain"/>
    <property type="match status" value="1"/>
</dbReference>
<evidence type="ECO:0000313" key="4">
    <source>
        <dbReference type="EMBL" id="MCW6511312.1"/>
    </source>
</evidence>
<dbReference type="SUPFAM" id="SSF141868">
    <property type="entry name" value="EAL domain-like"/>
    <property type="match status" value="1"/>
</dbReference>
<keyword evidence="5" id="KW-1185">Reference proteome</keyword>